<keyword evidence="3" id="KW-0472">Membrane</keyword>
<feature type="region of interest" description="Disordered" evidence="2">
    <location>
        <begin position="381"/>
        <end position="425"/>
    </location>
</feature>
<evidence type="ECO:0000313" key="4">
    <source>
        <dbReference type="EMBL" id="TLD68701.1"/>
    </source>
</evidence>
<keyword evidence="1" id="KW-0175">Coiled coil</keyword>
<comment type="caution">
    <text evidence="4">The sequence shown here is derived from an EMBL/GenBank/DDBJ whole genome shotgun (WGS) entry which is preliminary data.</text>
</comment>
<keyword evidence="5" id="KW-1185">Reference proteome</keyword>
<evidence type="ECO:0000256" key="2">
    <source>
        <dbReference type="SAM" id="MobiDB-lite"/>
    </source>
</evidence>
<feature type="compositionally biased region" description="Basic and acidic residues" evidence="2">
    <location>
        <begin position="392"/>
        <end position="401"/>
    </location>
</feature>
<reference evidence="4 5" key="1">
    <citation type="submission" date="2019-05" db="EMBL/GenBank/DDBJ databases">
        <title>Verrucobacter flavum gen. nov., sp. nov. a new member of the family Verrucomicrobiaceae.</title>
        <authorList>
            <person name="Szuroczki S."/>
            <person name="Abbaszade G."/>
            <person name="Szabo A."/>
            <person name="Felfoldi T."/>
            <person name="Schumann P."/>
            <person name="Boka K."/>
            <person name="Keki Z."/>
            <person name="Toumi M."/>
            <person name="Toth E."/>
        </authorList>
    </citation>
    <scope>NUCLEOTIDE SEQUENCE [LARGE SCALE GENOMIC DNA]</scope>
    <source>
        <strain evidence="4 5">MG-N-17</strain>
    </source>
</reference>
<evidence type="ECO:0000313" key="5">
    <source>
        <dbReference type="Proteomes" id="UP000306196"/>
    </source>
</evidence>
<dbReference type="EMBL" id="VAUV01000020">
    <property type="protein sequence ID" value="TLD68701.1"/>
    <property type="molecule type" value="Genomic_DNA"/>
</dbReference>
<evidence type="ECO:0000256" key="3">
    <source>
        <dbReference type="SAM" id="Phobius"/>
    </source>
</evidence>
<name>A0A5R8K8S6_9BACT</name>
<evidence type="ECO:0000256" key="1">
    <source>
        <dbReference type="SAM" id="Coils"/>
    </source>
</evidence>
<feature type="transmembrane region" description="Helical" evidence="3">
    <location>
        <begin position="31"/>
        <end position="53"/>
    </location>
</feature>
<gene>
    <name evidence="4" type="ORF">FEM03_21190</name>
</gene>
<feature type="transmembrane region" description="Helical" evidence="3">
    <location>
        <begin position="59"/>
        <end position="78"/>
    </location>
</feature>
<dbReference type="RefSeq" id="WP_138088313.1">
    <property type="nucleotide sequence ID" value="NZ_VAUV01000020.1"/>
</dbReference>
<feature type="coiled-coil region" evidence="1">
    <location>
        <begin position="174"/>
        <end position="246"/>
    </location>
</feature>
<organism evidence="4 5">
    <name type="scientific">Phragmitibacter flavus</name>
    <dbReference type="NCBI Taxonomy" id="2576071"/>
    <lineage>
        <taxon>Bacteria</taxon>
        <taxon>Pseudomonadati</taxon>
        <taxon>Verrucomicrobiota</taxon>
        <taxon>Verrucomicrobiia</taxon>
        <taxon>Verrucomicrobiales</taxon>
        <taxon>Verrucomicrobiaceae</taxon>
        <taxon>Phragmitibacter</taxon>
    </lineage>
</organism>
<feature type="region of interest" description="Disordered" evidence="2">
    <location>
        <begin position="329"/>
        <end position="357"/>
    </location>
</feature>
<feature type="transmembrane region" description="Helical" evidence="3">
    <location>
        <begin position="132"/>
        <end position="152"/>
    </location>
</feature>
<accession>A0A5R8K8S6</accession>
<proteinExistence type="predicted"/>
<sequence length="438" mass="48493">MSAEKRSEHFWQMASRRLARRINFGWWLDRWTGWVLGSALVGVVALLLARWLMLVEVRWVWMGIGALMFAGVMVAWGMERRRFESAVMARVRLEDALGMRSRLSAAAAGVGEWPEPREGLEFPVRWRWHRPVGVILFSGLMLWVAVLVPISAREVVEKRVIEKPTAVKEVEQWMAEIRKEEAVQEESVEEVEKKVADLLKRPAENWYEHGSLEAAGNLKEQTGEMLRELAQNLADAEQAASALQSAGAGLPQAAKDALAEKMKEAAQGMMAGGMKPNEQLLKQLQQMGAEGLQNLSDQQLKDLAQQLQKNSEALQEALKNAPQLELAMCQGKGPGEGEEEGPGRGGIDRGPGEAPLSLESEETNLNTKAMERLQAELDVSRLAPGDMMGTTDGKHHVDETKTGTQQGGVIESAGDGGAAVWQNSLLPDERETLRRYFK</sequence>
<keyword evidence="3" id="KW-0812">Transmembrane</keyword>
<dbReference type="OrthoDB" id="182324at2"/>
<dbReference type="Proteomes" id="UP000306196">
    <property type="component" value="Unassembled WGS sequence"/>
</dbReference>
<dbReference type="AlphaFoldDB" id="A0A5R8K8S6"/>
<keyword evidence="3" id="KW-1133">Transmembrane helix</keyword>
<protein>
    <submittedName>
        <fullName evidence="4">Uncharacterized protein</fullName>
    </submittedName>
</protein>